<dbReference type="PROSITE" id="PS51186">
    <property type="entry name" value="GNAT"/>
    <property type="match status" value="1"/>
</dbReference>
<gene>
    <name evidence="2" type="ORF">HMPREF9478_00471</name>
</gene>
<dbReference type="InterPro" id="IPR000182">
    <property type="entry name" value="GNAT_dom"/>
</dbReference>
<accession>A0AA87FKQ0</accession>
<name>A0AA87FKQ0_9ENTE</name>
<dbReference type="EMBL" id="ADLY01000008">
    <property type="protein sequence ID" value="EHG31032.1"/>
    <property type="molecule type" value="Genomic_DNA"/>
</dbReference>
<reference evidence="2 3" key="1">
    <citation type="submission" date="2011-10" db="EMBL/GenBank/DDBJ databases">
        <title>The Genome Sequence of Enterococcus saccharolyticus 30_1.</title>
        <authorList>
            <consortium name="The Broad Institute Genome Sequencing Platform"/>
            <person name="Earl A."/>
            <person name="Ward D."/>
            <person name="Feldgarden M."/>
            <person name="Gevers D."/>
            <person name="Daigneault M."/>
            <person name="Strauss J."/>
            <person name="Allen-Vercoe E."/>
            <person name="Young S.K."/>
            <person name="Zeng Q."/>
            <person name="Gargeya S."/>
            <person name="Fitzgerald M."/>
            <person name="Haas B."/>
            <person name="Abouelleil A."/>
            <person name="Alvarado L."/>
            <person name="Arachchi H.M."/>
            <person name="Berlin A."/>
            <person name="Brown A."/>
            <person name="Chapman S.B."/>
            <person name="Chen Z."/>
            <person name="Dunbar C."/>
            <person name="Freedman E."/>
            <person name="Gearin G."/>
            <person name="Gellesch M."/>
            <person name="Goldberg J."/>
            <person name="Griggs A."/>
            <person name="Gujja S."/>
            <person name="Heiman D."/>
            <person name="Howarth C."/>
            <person name="Larson L."/>
            <person name="Lui A."/>
            <person name="MacDonald P.J.P."/>
            <person name="Montmayeur A."/>
            <person name="Murphy C."/>
            <person name="Neiman D."/>
            <person name="Pearson M."/>
            <person name="Priest M."/>
            <person name="Roberts A."/>
            <person name="Saif S."/>
            <person name="Shea T."/>
            <person name="Shenoy N."/>
            <person name="Sisk P."/>
            <person name="Stolte C."/>
            <person name="Sykes S."/>
            <person name="Wortman J."/>
            <person name="Nusbaum C."/>
            <person name="Birren B."/>
        </authorList>
    </citation>
    <scope>NUCLEOTIDE SEQUENCE [LARGE SCALE GENOMIC DNA]</scope>
    <source>
        <strain evidence="2 3">30_1</strain>
    </source>
</reference>
<organism evidence="2 3">
    <name type="scientific">Enterococcus saccharolyticus 30_1</name>
    <dbReference type="NCBI Taxonomy" id="742813"/>
    <lineage>
        <taxon>Bacteria</taxon>
        <taxon>Bacillati</taxon>
        <taxon>Bacillota</taxon>
        <taxon>Bacilli</taxon>
        <taxon>Lactobacillales</taxon>
        <taxon>Enterococcaceae</taxon>
        <taxon>Enterococcus</taxon>
    </lineage>
</organism>
<evidence type="ECO:0000313" key="3">
    <source>
        <dbReference type="Proteomes" id="UP000004393"/>
    </source>
</evidence>
<dbReference type="Pfam" id="PF00583">
    <property type="entry name" value="Acetyltransf_1"/>
    <property type="match status" value="1"/>
</dbReference>
<dbReference type="Gene3D" id="3.40.630.30">
    <property type="match status" value="1"/>
</dbReference>
<protein>
    <recommendedName>
        <fullName evidence="1">N-acetyltransferase domain-containing protein</fullName>
    </recommendedName>
</protein>
<comment type="caution">
    <text evidence="2">The sequence shown here is derived from an EMBL/GenBank/DDBJ whole genome shotgun (WGS) entry which is preliminary data.</text>
</comment>
<dbReference type="InterPro" id="IPR016181">
    <property type="entry name" value="Acyl_CoA_acyltransferase"/>
</dbReference>
<feature type="domain" description="N-acetyltransferase" evidence="1">
    <location>
        <begin position="3"/>
        <end position="154"/>
    </location>
</feature>
<dbReference type="SUPFAM" id="SSF55729">
    <property type="entry name" value="Acyl-CoA N-acyltransferases (Nat)"/>
    <property type="match status" value="1"/>
</dbReference>
<dbReference type="CDD" id="cd04301">
    <property type="entry name" value="NAT_SF"/>
    <property type="match status" value="1"/>
</dbReference>
<sequence length="168" mass="19648">MTVRIEEVSQFTWRTIAALKVSESQHTFIEDNTTSLLEAAYDTSLHWVPLALYKEETIVGFAMVGAYNEQEQSIWLDRLMIDQHWQKLGLGKKFMPLLLDYLFCHWTVEKIYLSAHKENKTIFSFYTAFGFRHTHHIDPENGELIMVYKKKTAKNLSKGSSQSFCLFQ</sequence>
<dbReference type="RefSeq" id="WP_005470225.1">
    <property type="nucleotide sequence ID" value="NZ_JH376939.1"/>
</dbReference>
<keyword evidence="3" id="KW-1185">Reference proteome</keyword>
<evidence type="ECO:0000259" key="1">
    <source>
        <dbReference type="PROSITE" id="PS51186"/>
    </source>
</evidence>
<evidence type="ECO:0000313" key="2">
    <source>
        <dbReference type="EMBL" id="EHG31032.1"/>
    </source>
</evidence>
<proteinExistence type="predicted"/>
<dbReference type="AlphaFoldDB" id="A0AA87FKQ0"/>
<dbReference type="GO" id="GO:0016747">
    <property type="term" value="F:acyltransferase activity, transferring groups other than amino-acyl groups"/>
    <property type="evidence" value="ECO:0007669"/>
    <property type="project" value="InterPro"/>
</dbReference>
<dbReference type="Proteomes" id="UP000004393">
    <property type="component" value="Unassembled WGS sequence"/>
</dbReference>